<dbReference type="InterPro" id="IPR052040">
    <property type="entry name" value="GTPase/Isobutyryl-CoA_mutase"/>
</dbReference>
<protein>
    <recommendedName>
        <fullName evidence="6">AAA+ ATPase domain-containing protein</fullName>
    </recommendedName>
</protein>
<dbReference type="Gene3D" id="3.40.50.300">
    <property type="entry name" value="P-loop containing nucleotide triphosphate hydrolases"/>
    <property type="match status" value="1"/>
</dbReference>
<sequence length="315" mass="33452">MNTRDDKPVVLIDALMAGDRRALGRAITLAETGGDRAATLGRQIRKHTGNARVIGITGPPGAGKSTLINALIGALRACGQNVAVLAVDPSSPISGGAILGDRLRMTEHTGDDGVFIRSLAARGHLGGLTASVHAVIDILDAGGYQQIILETVGTGQSEVEIREVADIRVVVCTPGMGDDIQAIKAGLFEIADILVVNKADQDGADQTVRHLESMLALRGPDHVRAAVLKTTATNAGGVDELLAAIDRHSNTINPDPDQRRRDRTRRLLASRAGALLREHLLRHDNDKLNAICDALERGERTLEDSANDVLKLKYP</sequence>
<evidence type="ECO:0000256" key="4">
    <source>
        <dbReference type="ARBA" id="ARBA00023134"/>
    </source>
</evidence>
<dbReference type="InterPro" id="IPR005129">
    <property type="entry name" value="GTPase_ArgK"/>
</dbReference>
<keyword evidence="2" id="KW-0547">Nucleotide-binding</keyword>
<dbReference type="GO" id="GO:0003924">
    <property type="term" value="F:GTPase activity"/>
    <property type="evidence" value="ECO:0007669"/>
    <property type="project" value="InterPro"/>
</dbReference>
<keyword evidence="4" id="KW-0342">GTP-binding</keyword>
<dbReference type="GO" id="GO:0005525">
    <property type="term" value="F:GTP binding"/>
    <property type="evidence" value="ECO:0007669"/>
    <property type="project" value="UniProtKB-KW"/>
</dbReference>
<accession>A0A382DHM1</accession>
<name>A0A382DHM1_9ZZZZ</name>
<dbReference type="PANTHER" id="PTHR43087">
    <property type="entry name" value="LYSINE/ARGININE/ORNITHINE TRANSPORT SYSTEM KINASE"/>
    <property type="match status" value="1"/>
</dbReference>
<dbReference type="EMBL" id="UINC01039116">
    <property type="protein sequence ID" value="SVB37117.1"/>
    <property type="molecule type" value="Genomic_DNA"/>
</dbReference>
<evidence type="ECO:0000256" key="5">
    <source>
        <dbReference type="ARBA" id="ARBA00023186"/>
    </source>
</evidence>
<evidence type="ECO:0000256" key="2">
    <source>
        <dbReference type="ARBA" id="ARBA00022741"/>
    </source>
</evidence>
<keyword evidence="5" id="KW-0143">Chaperone</keyword>
<gene>
    <name evidence="7" type="ORF">METZ01_LOCUS189971</name>
</gene>
<evidence type="ECO:0000313" key="7">
    <source>
        <dbReference type="EMBL" id="SVB37117.1"/>
    </source>
</evidence>
<dbReference type="SMART" id="SM00382">
    <property type="entry name" value="AAA"/>
    <property type="match status" value="1"/>
</dbReference>
<dbReference type="Gene3D" id="1.20.5.170">
    <property type="match status" value="1"/>
</dbReference>
<dbReference type="SUPFAM" id="SSF52540">
    <property type="entry name" value="P-loop containing nucleoside triphosphate hydrolases"/>
    <property type="match status" value="1"/>
</dbReference>
<dbReference type="InterPro" id="IPR027417">
    <property type="entry name" value="P-loop_NTPase"/>
</dbReference>
<reference evidence="7" key="1">
    <citation type="submission" date="2018-05" db="EMBL/GenBank/DDBJ databases">
        <authorList>
            <person name="Lanie J.A."/>
            <person name="Ng W.-L."/>
            <person name="Kazmierczak K.M."/>
            <person name="Andrzejewski T.M."/>
            <person name="Davidsen T.M."/>
            <person name="Wayne K.J."/>
            <person name="Tettelin H."/>
            <person name="Glass J.I."/>
            <person name="Rusch D."/>
            <person name="Podicherti R."/>
            <person name="Tsui H.-C.T."/>
            <person name="Winkler M.E."/>
        </authorList>
    </citation>
    <scope>NUCLEOTIDE SEQUENCE</scope>
</reference>
<dbReference type="AlphaFoldDB" id="A0A382DHM1"/>
<dbReference type="PANTHER" id="PTHR43087:SF1">
    <property type="entry name" value="LAO_AO TRANSPORT SYSTEM ATPASE"/>
    <property type="match status" value="1"/>
</dbReference>
<organism evidence="7">
    <name type="scientific">marine metagenome</name>
    <dbReference type="NCBI Taxonomy" id="408172"/>
    <lineage>
        <taxon>unclassified sequences</taxon>
        <taxon>metagenomes</taxon>
        <taxon>ecological metagenomes</taxon>
    </lineage>
</organism>
<dbReference type="NCBIfam" id="TIGR00750">
    <property type="entry name" value="lao"/>
    <property type="match status" value="1"/>
</dbReference>
<dbReference type="Pfam" id="PF03308">
    <property type="entry name" value="MeaB"/>
    <property type="match status" value="1"/>
</dbReference>
<feature type="domain" description="AAA+ ATPase" evidence="6">
    <location>
        <begin position="50"/>
        <end position="175"/>
    </location>
</feature>
<proteinExistence type="inferred from homology"/>
<evidence type="ECO:0000259" key="6">
    <source>
        <dbReference type="SMART" id="SM00382"/>
    </source>
</evidence>
<dbReference type="InterPro" id="IPR003593">
    <property type="entry name" value="AAA+_ATPase"/>
</dbReference>
<evidence type="ECO:0000256" key="3">
    <source>
        <dbReference type="ARBA" id="ARBA00022801"/>
    </source>
</evidence>
<evidence type="ECO:0000256" key="1">
    <source>
        <dbReference type="ARBA" id="ARBA00009625"/>
    </source>
</evidence>
<dbReference type="CDD" id="cd03114">
    <property type="entry name" value="MMAA-like"/>
    <property type="match status" value="1"/>
</dbReference>
<comment type="similarity">
    <text evidence="1">Belongs to the SIMIBI class G3E GTPase family. ArgK/MeaB subfamily.</text>
</comment>
<keyword evidence="3" id="KW-0378">Hydrolase</keyword>